<reference evidence="13" key="2">
    <citation type="submission" date="2011-03" db="EMBL/GenBank/DDBJ databases">
        <title>The complete genome of Desulfobacca acetoxidans DSM 11109.</title>
        <authorList>
            <consortium name="US DOE Joint Genome Institute (JGI-PGF)"/>
            <person name="Lucas S."/>
            <person name="Copeland A."/>
            <person name="Lapidus A."/>
            <person name="Bruce D."/>
            <person name="Goodwin L."/>
            <person name="Pitluck S."/>
            <person name="Peters L."/>
            <person name="Kyrpides N."/>
            <person name="Mavromatis K."/>
            <person name="Ivanova N."/>
            <person name="Ovchinnikova G."/>
            <person name="Teshima H."/>
            <person name="Detter J.C."/>
            <person name="Han C."/>
            <person name="Land M."/>
            <person name="Hauser L."/>
            <person name="Markowitz V."/>
            <person name="Cheng J.-F."/>
            <person name="Hugenholtz P."/>
            <person name="Woyke T."/>
            <person name="Wu D."/>
            <person name="Spring S."/>
            <person name="Schueler E."/>
            <person name="Brambilla E."/>
            <person name="Klenk H.-P."/>
            <person name="Eisen J.A."/>
        </authorList>
    </citation>
    <scope>NUCLEOTIDE SEQUENCE [LARGE SCALE GENOMIC DNA]</scope>
    <source>
        <strain evidence="13">ATCC 700848 / DSM 11109 / ASRB2</strain>
    </source>
</reference>
<dbReference type="AlphaFoldDB" id="F2NHJ5"/>
<dbReference type="HOGENOM" id="CLU_000445_30_8_7"/>
<dbReference type="eggNOG" id="COG0745">
    <property type="taxonomic scope" value="Bacteria"/>
</dbReference>
<dbReference type="OrthoDB" id="9793321at2"/>
<evidence type="ECO:0000256" key="1">
    <source>
        <dbReference type="ARBA" id="ARBA00004496"/>
    </source>
</evidence>
<dbReference type="PANTHER" id="PTHR48111:SF50">
    <property type="entry name" value="KDP OPERON TRANSCRIPTIONAL REGULATORY PROTEIN KDPE"/>
    <property type="match status" value="1"/>
</dbReference>
<feature type="DNA-binding region" description="OmpR/PhoB-type" evidence="9">
    <location>
        <begin position="129"/>
        <end position="228"/>
    </location>
</feature>
<dbReference type="SMART" id="SM00862">
    <property type="entry name" value="Trans_reg_C"/>
    <property type="match status" value="1"/>
</dbReference>
<evidence type="ECO:0000256" key="7">
    <source>
        <dbReference type="ARBA" id="ARBA00023163"/>
    </source>
</evidence>
<dbReference type="GO" id="GO:0045893">
    <property type="term" value="P:positive regulation of DNA-templated transcription"/>
    <property type="evidence" value="ECO:0007669"/>
    <property type="project" value="UniProtKB-ARBA"/>
</dbReference>
<dbReference type="GO" id="GO:0000156">
    <property type="term" value="F:phosphorelay response regulator activity"/>
    <property type="evidence" value="ECO:0007669"/>
    <property type="project" value="TreeGrafter"/>
</dbReference>
<dbReference type="Pfam" id="PF00072">
    <property type="entry name" value="Response_reg"/>
    <property type="match status" value="1"/>
</dbReference>
<protein>
    <submittedName>
        <fullName evidence="12">Two component transcriptional regulator, winged helix family</fullName>
    </submittedName>
</protein>
<dbReference type="InterPro" id="IPR039420">
    <property type="entry name" value="WalR-like"/>
</dbReference>
<keyword evidence="3 8" id="KW-0597">Phosphoprotein</keyword>
<dbReference type="InterPro" id="IPR011006">
    <property type="entry name" value="CheY-like_superfamily"/>
</dbReference>
<dbReference type="SMART" id="SM00448">
    <property type="entry name" value="REC"/>
    <property type="match status" value="1"/>
</dbReference>
<dbReference type="Gene3D" id="3.40.50.2300">
    <property type="match status" value="1"/>
</dbReference>
<dbReference type="FunFam" id="3.40.50.2300:FF:000021">
    <property type="entry name" value="Two-component system response regulator KdpE"/>
    <property type="match status" value="1"/>
</dbReference>
<dbReference type="STRING" id="880072.Desac_1325"/>
<dbReference type="GO" id="GO:0042802">
    <property type="term" value="F:identical protein binding"/>
    <property type="evidence" value="ECO:0007669"/>
    <property type="project" value="UniProtKB-ARBA"/>
</dbReference>
<keyword evidence="4" id="KW-0902">Two-component regulatory system</keyword>
<dbReference type="PROSITE" id="PS50110">
    <property type="entry name" value="RESPONSE_REGULATORY"/>
    <property type="match status" value="1"/>
</dbReference>
<accession>F2NHJ5</accession>
<dbReference type="CDD" id="cd17620">
    <property type="entry name" value="REC_OmpR_KdpE-like"/>
    <property type="match status" value="1"/>
</dbReference>
<dbReference type="InterPro" id="IPR001867">
    <property type="entry name" value="OmpR/PhoB-type_DNA-bd"/>
</dbReference>
<organism evidence="12 13">
    <name type="scientific">Desulfobacca acetoxidans (strain ATCC 700848 / DSM 11109 / ASRB2)</name>
    <dbReference type="NCBI Taxonomy" id="880072"/>
    <lineage>
        <taxon>Bacteria</taxon>
        <taxon>Pseudomonadati</taxon>
        <taxon>Thermodesulfobacteriota</taxon>
        <taxon>Desulfobaccia</taxon>
        <taxon>Desulfobaccales</taxon>
        <taxon>Desulfobaccaceae</taxon>
        <taxon>Desulfobacca</taxon>
    </lineage>
</organism>
<evidence type="ECO:0000256" key="5">
    <source>
        <dbReference type="ARBA" id="ARBA00023015"/>
    </source>
</evidence>
<keyword evidence="13" id="KW-1185">Reference proteome</keyword>
<evidence type="ECO:0000256" key="4">
    <source>
        <dbReference type="ARBA" id="ARBA00023012"/>
    </source>
</evidence>
<dbReference type="Gene3D" id="1.10.10.10">
    <property type="entry name" value="Winged helix-like DNA-binding domain superfamily/Winged helix DNA-binding domain"/>
    <property type="match status" value="1"/>
</dbReference>
<evidence type="ECO:0000313" key="13">
    <source>
        <dbReference type="Proteomes" id="UP000000483"/>
    </source>
</evidence>
<dbReference type="RefSeq" id="WP_013706294.1">
    <property type="nucleotide sequence ID" value="NC_015388.1"/>
</dbReference>
<dbReference type="InterPro" id="IPR001789">
    <property type="entry name" value="Sig_transdc_resp-reg_receiver"/>
</dbReference>
<dbReference type="SUPFAM" id="SSF52172">
    <property type="entry name" value="CheY-like"/>
    <property type="match status" value="1"/>
</dbReference>
<evidence type="ECO:0000256" key="2">
    <source>
        <dbReference type="ARBA" id="ARBA00022490"/>
    </source>
</evidence>
<evidence type="ECO:0000256" key="3">
    <source>
        <dbReference type="ARBA" id="ARBA00022553"/>
    </source>
</evidence>
<keyword evidence="7" id="KW-0804">Transcription</keyword>
<dbReference type="PROSITE" id="PS51755">
    <property type="entry name" value="OMPR_PHOB"/>
    <property type="match status" value="1"/>
</dbReference>
<dbReference type="Gene3D" id="6.10.250.690">
    <property type="match status" value="1"/>
</dbReference>
<feature type="domain" description="Response regulatory" evidence="10">
    <location>
        <begin position="4"/>
        <end position="117"/>
    </location>
</feature>
<keyword evidence="6 9" id="KW-0238">DNA-binding</keyword>
<dbReference type="KEGG" id="dao:Desac_1325"/>
<keyword evidence="2" id="KW-0963">Cytoplasm</keyword>
<dbReference type="GO" id="GO:0032993">
    <property type="term" value="C:protein-DNA complex"/>
    <property type="evidence" value="ECO:0007669"/>
    <property type="project" value="TreeGrafter"/>
</dbReference>
<dbReference type="GO" id="GO:0005829">
    <property type="term" value="C:cytosol"/>
    <property type="evidence" value="ECO:0007669"/>
    <property type="project" value="TreeGrafter"/>
</dbReference>
<dbReference type="Proteomes" id="UP000000483">
    <property type="component" value="Chromosome"/>
</dbReference>
<evidence type="ECO:0000256" key="8">
    <source>
        <dbReference type="PROSITE-ProRule" id="PRU00169"/>
    </source>
</evidence>
<proteinExistence type="predicted"/>
<sequence>MKPSILLIEDDANIRRFLRLTLVTQGYELIEAETGQEGLAQAFARVPDLILLDLGLPDMDGIDIIKQIREWSQVPVIVLSARGQEREKIINLDAGADDYLTKPFGMGELLARIRVVLRRAVPTEEGASETTVRFGKITIDFERRQIWRDQEEIRLSPIEYKLLGTLIKYRDKVVTHRQLLKEVWGPGATAQNIYLRVFILNLRRKLEDDPARPVFLITEPGVGYRLKIEGQPPEFSRGSYLA</sequence>
<dbReference type="InterPro" id="IPR036388">
    <property type="entry name" value="WH-like_DNA-bd_sf"/>
</dbReference>
<evidence type="ECO:0000256" key="6">
    <source>
        <dbReference type="ARBA" id="ARBA00023125"/>
    </source>
</evidence>
<dbReference type="EMBL" id="CP002629">
    <property type="protein sequence ID" value="AEB09182.1"/>
    <property type="molecule type" value="Genomic_DNA"/>
</dbReference>
<evidence type="ECO:0000259" key="11">
    <source>
        <dbReference type="PROSITE" id="PS51755"/>
    </source>
</evidence>
<reference evidence="12 13" key="1">
    <citation type="journal article" date="2011" name="Stand. Genomic Sci.">
        <title>Complete genome sequence of the acetate-degrading sulfate reducer Desulfobacca acetoxidans type strain (ASRB2).</title>
        <authorList>
            <person name="Goker M."/>
            <person name="Teshima H."/>
            <person name="Lapidus A."/>
            <person name="Nolan M."/>
            <person name="Lucas S."/>
            <person name="Hammon N."/>
            <person name="Deshpande S."/>
            <person name="Cheng J.F."/>
            <person name="Tapia R."/>
            <person name="Han C."/>
            <person name="Goodwin L."/>
            <person name="Pitluck S."/>
            <person name="Huntemann M."/>
            <person name="Liolios K."/>
            <person name="Ivanova N."/>
            <person name="Pagani I."/>
            <person name="Mavromatis K."/>
            <person name="Ovchinikova G."/>
            <person name="Pati A."/>
            <person name="Chen A."/>
            <person name="Palaniappan K."/>
            <person name="Land M."/>
            <person name="Hauser L."/>
            <person name="Brambilla E.M."/>
            <person name="Rohde M."/>
            <person name="Spring S."/>
            <person name="Detter J.C."/>
            <person name="Woyke T."/>
            <person name="Bristow J."/>
            <person name="Eisen J.A."/>
            <person name="Markowitz V."/>
            <person name="Hugenholtz P."/>
            <person name="Kyrpides N.C."/>
            <person name="Klenk H.P."/>
        </authorList>
    </citation>
    <scope>NUCLEOTIDE SEQUENCE [LARGE SCALE GENOMIC DNA]</scope>
    <source>
        <strain evidence="13">ATCC 700848 / DSM 11109 / ASRB2</strain>
    </source>
</reference>
<dbReference type="PANTHER" id="PTHR48111">
    <property type="entry name" value="REGULATOR OF RPOS"/>
    <property type="match status" value="1"/>
</dbReference>
<evidence type="ECO:0000256" key="9">
    <source>
        <dbReference type="PROSITE-ProRule" id="PRU01091"/>
    </source>
</evidence>
<name>F2NHJ5_DESAR</name>
<dbReference type="GO" id="GO:0000987">
    <property type="term" value="F:cis-regulatory region sequence-specific DNA binding"/>
    <property type="evidence" value="ECO:0007669"/>
    <property type="project" value="UniProtKB-ARBA"/>
</dbReference>
<dbReference type="Pfam" id="PF00486">
    <property type="entry name" value="Trans_reg_C"/>
    <property type="match status" value="1"/>
</dbReference>
<evidence type="ECO:0000313" key="12">
    <source>
        <dbReference type="EMBL" id="AEB09182.1"/>
    </source>
</evidence>
<feature type="modified residue" description="4-aspartylphosphate" evidence="8">
    <location>
        <position position="53"/>
    </location>
</feature>
<evidence type="ECO:0000259" key="10">
    <source>
        <dbReference type="PROSITE" id="PS50110"/>
    </source>
</evidence>
<dbReference type="CDD" id="cd00383">
    <property type="entry name" value="trans_reg_C"/>
    <property type="match status" value="1"/>
</dbReference>
<keyword evidence="5" id="KW-0805">Transcription regulation</keyword>
<gene>
    <name evidence="12" type="ordered locus">Desac_1325</name>
</gene>
<comment type="subcellular location">
    <subcellularLocation>
        <location evidence="1">Cytoplasm</location>
    </subcellularLocation>
</comment>
<feature type="domain" description="OmpR/PhoB-type" evidence="11">
    <location>
        <begin position="129"/>
        <end position="228"/>
    </location>
</feature>